<dbReference type="AlphaFoldDB" id="A0A8H3A2C1"/>
<sequence>MACTTSSRLPVLKCDPNKIVCDTSIKAEVVEIQGFAPHGSPPRKKARYETLLQNTLPLDSPLYKVFLDLPLELLLEIATYLRPLDLIRLSRVDKLLRHLLMRRSAVSVWRTVLRNVDALPPSPAEISEPLLAALLFLAECTICGGYTDQNVDFALQVKPCLECRKSSIMPVVSGDIARLLFKSNAKGASLKLGGVCLRRDYEMTKRKRETLEVSRDFCALAQWTKDRLEIVANRFKNSNMLLTWFKGWEKNRRAGKRHPALSRRERGKLAKARVEYIDRQITEMGYQLSEIQHLRASESRKWRAWRVKYANLSDDEAWELLLPHLLHHLEKNRKLQRRIDRQDTVNAILSEIQKDFEPISCVHVQSENDEWSLMSVATMLNTLNSIIETGKLRDDLFVPSFPHGEDVPGICPEIQAIIDAKTAKEAFELEIRTKNEYLARAIHIWRNELEVQLTSLLPKETRSVDIETPEYKLILGNGWGANLLDCLPVERAKLLRADSIFSVGYLGPILRMDGEGLMYYPECFQGGFKMCDKGKLHYHSAAARIAKALLCAMGAPDISYLAINTIPRRYQCGRCDDQPIFTLWKEFFHHYIDKAYENQVLTMYGFGSPENIDAYTFTHDVEVIHSDKPLVRLLDVPTSNPPQPVELESGQGDFMRLLCQDPDTYLAELDM</sequence>
<dbReference type="Proteomes" id="UP000663840">
    <property type="component" value="Unassembled WGS sequence"/>
</dbReference>
<organism evidence="2 3">
    <name type="scientific">Rhizoctonia solani</name>
    <dbReference type="NCBI Taxonomy" id="456999"/>
    <lineage>
        <taxon>Eukaryota</taxon>
        <taxon>Fungi</taxon>
        <taxon>Dikarya</taxon>
        <taxon>Basidiomycota</taxon>
        <taxon>Agaricomycotina</taxon>
        <taxon>Agaricomycetes</taxon>
        <taxon>Cantharellales</taxon>
        <taxon>Ceratobasidiaceae</taxon>
        <taxon>Rhizoctonia</taxon>
    </lineage>
</organism>
<dbReference type="EMBL" id="CAJMWR010000467">
    <property type="protein sequence ID" value="CAE6379572.1"/>
    <property type="molecule type" value="Genomic_DNA"/>
</dbReference>
<comment type="caution">
    <text evidence="2">The sequence shown here is derived from an EMBL/GenBank/DDBJ whole genome shotgun (WGS) entry which is preliminary data.</text>
</comment>
<protein>
    <recommendedName>
        <fullName evidence="1">F-box domain-containing protein</fullName>
    </recommendedName>
</protein>
<evidence type="ECO:0000259" key="1">
    <source>
        <dbReference type="PROSITE" id="PS50181"/>
    </source>
</evidence>
<dbReference type="InterPro" id="IPR001810">
    <property type="entry name" value="F-box_dom"/>
</dbReference>
<gene>
    <name evidence="2" type="ORF">RDB_LOCUS24200</name>
</gene>
<reference evidence="2" key="1">
    <citation type="submission" date="2021-01" db="EMBL/GenBank/DDBJ databases">
        <authorList>
            <person name="Kaushik A."/>
        </authorList>
    </citation>
    <scope>NUCLEOTIDE SEQUENCE</scope>
    <source>
        <strain evidence="2">AG1-1A</strain>
    </source>
</reference>
<accession>A0A8H3A2C1</accession>
<name>A0A8H3A2C1_9AGAM</name>
<evidence type="ECO:0000313" key="3">
    <source>
        <dbReference type="Proteomes" id="UP000663840"/>
    </source>
</evidence>
<dbReference type="SUPFAM" id="SSF81383">
    <property type="entry name" value="F-box domain"/>
    <property type="match status" value="1"/>
</dbReference>
<proteinExistence type="predicted"/>
<dbReference type="PROSITE" id="PS50181">
    <property type="entry name" value="FBOX"/>
    <property type="match status" value="1"/>
</dbReference>
<feature type="domain" description="F-box" evidence="1">
    <location>
        <begin position="63"/>
        <end position="112"/>
    </location>
</feature>
<dbReference type="InterPro" id="IPR036047">
    <property type="entry name" value="F-box-like_dom_sf"/>
</dbReference>
<evidence type="ECO:0000313" key="2">
    <source>
        <dbReference type="EMBL" id="CAE6379572.1"/>
    </source>
</evidence>